<dbReference type="AlphaFoldDB" id="A0AAD9JDM5"/>
<comment type="caution">
    <text evidence="1">The sequence shown here is derived from an EMBL/GenBank/DDBJ whole genome shotgun (WGS) entry which is preliminary data.</text>
</comment>
<evidence type="ECO:0000313" key="2">
    <source>
        <dbReference type="Proteomes" id="UP001208570"/>
    </source>
</evidence>
<keyword evidence="2" id="KW-1185">Reference proteome</keyword>
<dbReference type="Proteomes" id="UP001208570">
    <property type="component" value="Unassembled WGS sequence"/>
</dbReference>
<evidence type="ECO:0000313" key="1">
    <source>
        <dbReference type="EMBL" id="KAK2150465.1"/>
    </source>
</evidence>
<organism evidence="1 2">
    <name type="scientific">Paralvinella palmiformis</name>
    <dbReference type="NCBI Taxonomy" id="53620"/>
    <lineage>
        <taxon>Eukaryota</taxon>
        <taxon>Metazoa</taxon>
        <taxon>Spiralia</taxon>
        <taxon>Lophotrochozoa</taxon>
        <taxon>Annelida</taxon>
        <taxon>Polychaeta</taxon>
        <taxon>Sedentaria</taxon>
        <taxon>Canalipalpata</taxon>
        <taxon>Terebellida</taxon>
        <taxon>Terebelliformia</taxon>
        <taxon>Alvinellidae</taxon>
        <taxon>Paralvinella</taxon>
    </lineage>
</organism>
<proteinExistence type="predicted"/>
<sequence length="134" mass="15509">MEMKPMVDEHSLWCHCSPDAFLREDLKVEGERHLMFAIVFLLSLLSKAIKDILPTPPRVQCIVVDFEDAMWLTTHGTIPEIERKGSTSPRHYLGRCIPLVFNQPTRPTMGHSQHLKSRAASTRDKFFDTFRIFL</sequence>
<protein>
    <submittedName>
        <fullName evidence="1">Uncharacterized protein</fullName>
    </submittedName>
</protein>
<reference evidence="1" key="1">
    <citation type="journal article" date="2023" name="Mol. Biol. Evol.">
        <title>Third-Generation Sequencing Reveals the Adaptive Role of the Epigenome in Three Deep-Sea Polychaetes.</title>
        <authorList>
            <person name="Perez M."/>
            <person name="Aroh O."/>
            <person name="Sun Y."/>
            <person name="Lan Y."/>
            <person name="Juniper S.K."/>
            <person name="Young C.R."/>
            <person name="Angers B."/>
            <person name="Qian P.Y."/>
        </authorList>
    </citation>
    <scope>NUCLEOTIDE SEQUENCE</scope>
    <source>
        <strain evidence="1">P08H-3</strain>
    </source>
</reference>
<dbReference type="EMBL" id="JAODUP010000404">
    <property type="protein sequence ID" value="KAK2150465.1"/>
    <property type="molecule type" value="Genomic_DNA"/>
</dbReference>
<accession>A0AAD9JDM5</accession>
<gene>
    <name evidence="1" type="ORF">LSH36_404g03022</name>
</gene>
<name>A0AAD9JDM5_9ANNE</name>